<feature type="region of interest" description="Disordered" evidence="3">
    <location>
        <begin position="782"/>
        <end position="806"/>
    </location>
</feature>
<feature type="compositionally biased region" description="Basic and acidic residues" evidence="3">
    <location>
        <begin position="57"/>
        <end position="67"/>
    </location>
</feature>
<dbReference type="InterPro" id="IPR036390">
    <property type="entry name" value="WH_DNA-bd_sf"/>
</dbReference>
<dbReference type="SUPFAM" id="SSF46785">
    <property type="entry name" value="Winged helix' DNA-binding domain"/>
    <property type="match status" value="1"/>
</dbReference>
<dbReference type="Pfam" id="PF05383">
    <property type="entry name" value="La"/>
    <property type="match status" value="1"/>
</dbReference>
<dbReference type="SMART" id="SM00715">
    <property type="entry name" value="LA"/>
    <property type="match status" value="1"/>
</dbReference>
<accession>A0A1Y2GWM2</accession>
<dbReference type="InterPro" id="IPR006630">
    <property type="entry name" value="La_HTH"/>
</dbReference>
<dbReference type="PROSITE" id="PS50961">
    <property type="entry name" value="HTH_LA"/>
    <property type="match status" value="1"/>
</dbReference>
<dbReference type="GO" id="GO:0010494">
    <property type="term" value="C:cytoplasmic stress granule"/>
    <property type="evidence" value="ECO:0007669"/>
    <property type="project" value="TreeGrafter"/>
</dbReference>
<dbReference type="Proteomes" id="UP000193648">
    <property type="component" value="Unassembled WGS sequence"/>
</dbReference>
<feature type="compositionally biased region" description="Polar residues" evidence="3">
    <location>
        <begin position="146"/>
        <end position="156"/>
    </location>
</feature>
<feature type="compositionally biased region" description="Low complexity" evidence="3">
    <location>
        <begin position="118"/>
        <end position="136"/>
    </location>
</feature>
<dbReference type="Gene3D" id="1.10.10.10">
    <property type="entry name" value="Winged helix-like DNA-binding domain superfamily/Winged helix DNA-binding domain"/>
    <property type="match status" value="1"/>
</dbReference>
<feature type="compositionally biased region" description="Low complexity" evidence="3">
    <location>
        <begin position="266"/>
        <end position="284"/>
    </location>
</feature>
<protein>
    <recommendedName>
        <fullName evidence="4">HTH La-type RNA-binding domain-containing protein</fullName>
    </recommendedName>
</protein>
<feature type="compositionally biased region" description="Polar residues" evidence="3">
    <location>
        <begin position="712"/>
        <end position="721"/>
    </location>
</feature>
<reference evidence="5 6" key="1">
    <citation type="submission" date="2016-07" db="EMBL/GenBank/DDBJ databases">
        <title>Pervasive Adenine N6-methylation of Active Genes in Fungi.</title>
        <authorList>
            <consortium name="DOE Joint Genome Institute"/>
            <person name="Mondo S.J."/>
            <person name="Dannebaum R.O."/>
            <person name="Kuo R.C."/>
            <person name="Labutti K."/>
            <person name="Haridas S."/>
            <person name="Kuo A."/>
            <person name="Salamov A."/>
            <person name="Ahrendt S.R."/>
            <person name="Lipzen A."/>
            <person name="Sullivan W."/>
            <person name="Andreopoulos W.B."/>
            <person name="Clum A."/>
            <person name="Lindquist E."/>
            <person name="Daum C."/>
            <person name="Ramamoorthy G.K."/>
            <person name="Gryganskyi A."/>
            <person name="Culley D."/>
            <person name="Magnuson J.K."/>
            <person name="James T.Y."/>
            <person name="O'Malley M.A."/>
            <person name="Stajich J.E."/>
            <person name="Spatafora J.W."/>
            <person name="Visel A."/>
            <person name="Grigoriev I.V."/>
        </authorList>
    </citation>
    <scope>NUCLEOTIDE SEQUENCE [LARGE SCALE GENOMIC DNA]</scope>
    <source>
        <strain evidence="5 6">NRRL 3116</strain>
    </source>
</reference>
<organism evidence="5 6">
    <name type="scientific">Lobosporangium transversale</name>
    <dbReference type="NCBI Taxonomy" id="64571"/>
    <lineage>
        <taxon>Eukaryota</taxon>
        <taxon>Fungi</taxon>
        <taxon>Fungi incertae sedis</taxon>
        <taxon>Mucoromycota</taxon>
        <taxon>Mortierellomycotina</taxon>
        <taxon>Mortierellomycetes</taxon>
        <taxon>Mortierellales</taxon>
        <taxon>Mortierellaceae</taxon>
        <taxon>Lobosporangium</taxon>
    </lineage>
</organism>
<feature type="compositionally biased region" description="Basic residues" evidence="3">
    <location>
        <begin position="68"/>
        <end position="80"/>
    </location>
</feature>
<feature type="compositionally biased region" description="Polar residues" evidence="3">
    <location>
        <begin position="678"/>
        <end position="693"/>
    </location>
</feature>
<feature type="compositionally biased region" description="Polar residues" evidence="3">
    <location>
        <begin position="536"/>
        <end position="545"/>
    </location>
</feature>
<dbReference type="PANTHER" id="PTHR22792:SF132">
    <property type="entry name" value="LA-RELATED PROTEIN 1"/>
    <property type="match status" value="1"/>
</dbReference>
<dbReference type="Pfam" id="PF21071">
    <property type="entry name" value="LARP1_HEAT"/>
    <property type="match status" value="1"/>
</dbReference>
<feature type="region of interest" description="Disordered" evidence="3">
    <location>
        <begin position="676"/>
        <end position="758"/>
    </location>
</feature>
<feature type="compositionally biased region" description="Basic and acidic residues" evidence="3">
    <location>
        <begin position="106"/>
        <end position="115"/>
    </location>
</feature>
<dbReference type="InterPro" id="IPR006607">
    <property type="entry name" value="DM15"/>
</dbReference>
<keyword evidence="6" id="KW-1185">Reference proteome</keyword>
<evidence type="ECO:0000256" key="1">
    <source>
        <dbReference type="ARBA" id="ARBA00022884"/>
    </source>
</evidence>
<dbReference type="OrthoDB" id="340227at2759"/>
<evidence type="ECO:0000259" key="4">
    <source>
        <dbReference type="PROSITE" id="PS50961"/>
    </source>
</evidence>
<keyword evidence="1 2" id="KW-0694">RNA-binding</keyword>
<feature type="domain" description="HTH La-type RNA-binding" evidence="4">
    <location>
        <begin position="390"/>
        <end position="482"/>
    </location>
</feature>
<comment type="caution">
    <text evidence="5">The sequence shown here is derived from an EMBL/GenBank/DDBJ whole genome shotgun (WGS) entry which is preliminary data.</text>
</comment>
<dbReference type="InterPro" id="IPR036388">
    <property type="entry name" value="WH-like_DNA-bd_sf"/>
</dbReference>
<dbReference type="CDD" id="cd07323">
    <property type="entry name" value="LAM"/>
    <property type="match status" value="1"/>
</dbReference>
<dbReference type="PANTHER" id="PTHR22792">
    <property type="entry name" value="LUPUS LA PROTEIN-RELATED"/>
    <property type="match status" value="1"/>
</dbReference>
<dbReference type="EMBL" id="MCFF01000006">
    <property type="protein sequence ID" value="ORZ26700.1"/>
    <property type="molecule type" value="Genomic_DNA"/>
</dbReference>
<dbReference type="GeneID" id="33569390"/>
<dbReference type="InParanoid" id="A0A1Y2GWM2"/>
<dbReference type="AlphaFoldDB" id="A0A1Y2GWM2"/>
<proteinExistence type="predicted"/>
<feature type="compositionally biased region" description="Polar residues" evidence="3">
    <location>
        <begin position="307"/>
        <end position="317"/>
    </location>
</feature>
<sequence>MVSSIKTLEEHEDQKQKTTPSSGSNAVHHPHNSTSHDHNHQRKHQNGNQKHKNNNSHLKETDQDQHQQHQHHQQHQRHQRQYQNQQHQHQNQQQRRHQHRHQQQGQHDEAIKVTKEGAVSSSTASATASSSSVPPANIWKARKEAANNTAPTSSGAGTEKSAGKIDEATLETKDEGKPKENNKQPYSQQQIQSIPSLDDTNVWPDPSVSAEKETKPEPTAVAAPVSKKDKSKWMPVTPAITHTGPKSGPKGRARHHNDDYSRNHNIHNPINSNGSSSNSTNNNHDPQSSRPRSNPVHDSDPGHDNRNTPNGHLNNKKNASDRGTHPLAVGTSGRRASVPAMFDSEPPQNQRNMDRHNNGRGRGTRSYGARSNNRASMSNVPHLYQQGGYLDQTERLKPFILLQMEYYFSVENLCKDIYLRKQMDDEGYVPLPFVANFNRIRYLTTDLALIKDALKSSKEIDMHGDKIRRRGDWATWVFPKEENTASSPARHHSCVPPLKSLHPVSISSPMPTERTPADGGQDEWHTQHIKTRKRGSSISTSSPNLHQAKPQEPGTNSNEDDQVFQFDDDDIPLGSTRSGTVQKYYVSDDEDDDDEFDDDTVAKILIVTQKKRDRSHGSYERKAMNDDINEMINEGLYFYEHDLQQSKHGNSSNRRPNVGPQLNKKVETISEEQFAALTGSQPRHSDTLSSIPNTQATSTTSASSVTDRTSTPTQNNGQNDTRGGKSKGKKDQTNRAPRFYPLKDDKSSKELKPDSRTHHAQDAVGWVLGDQPFLPTDLPPGSFSNSPAGPSMGSHMDSPSLSTSMEAPHSFPAFQHPSHELLHQNGFIQHKYYKYHYKALKERRRQGIGHSQEMNTLFRFWSHFLRDNYNRRMYAEFKRLAVEDANSNYRYGLECLFRFYSYGLEKKFRQDLFLDFEALTYADYQNGHMYGLEKFWAYLFFRKDKARRKLDVMAELKPLLEQFKTIDDFKNVQANNSNHNPPNNNYVVPTHGPTDGHSAHAHRL</sequence>
<feature type="compositionally biased region" description="Acidic residues" evidence="3">
    <location>
        <begin position="558"/>
        <end position="571"/>
    </location>
</feature>
<dbReference type="RefSeq" id="XP_021884463.1">
    <property type="nucleotide sequence ID" value="XM_022027547.1"/>
</dbReference>
<feature type="region of interest" description="Disordered" evidence="3">
    <location>
        <begin position="973"/>
        <end position="1004"/>
    </location>
</feature>
<gene>
    <name evidence="5" type="ORF">BCR41DRAFT_384279</name>
</gene>
<feature type="compositionally biased region" description="Basic residues" evidence="3">
    <location>
        <begin position="39"/>
        <end position="54"/>
    </location>
</feature>
<feature type="region of interest" description="Disordered" evidence="3">
    <location>
        <begin position="1"/>
        <end position="379"/>
    </location>
</feature>
<dbReference type="GO" id="GO:0048255">
    <property type="term" value="P:mRNA stabilization"/>
    <property type="evidence" value="ECO:0007669"/>
    <property type="project" value="InterPro"/>
</dbReference>
<feature type="compositionally biased region" description="Basic and acidic residues" evidence="3">
    <location>
        <begin position="7"/>
        <end position="16"/>
    </location>
</feature>
<feature type="compositionally biased region" description="Polar residues" evidence="3">
    <location>
        <begin position="369"/>
        <end position="379"/>
    </location>
</feature>
<feature type="compositionally biased region" description="Basic and acidic residues" evidence="3">
    <location>
        <begin position="295"/>
        <end position="306"/>
    </location>
</feature>
<feature type="compositionally biased region" description="Low complexity" evidence="3">
    <location>
        <begin position="184"/>
        <end position="196"/>
    </location>
</feature>
<dbReference type="SMART" id="SM00684">
    <property type="entry name" value="DM15"/>
    <property type="match status" value="3"/>
</dbReference>
<feature type="compositionally biased region" description="Low complexity" evidence="3">
    <location>
        <begin position="694"/>
        <end position="711"/>
    </location>
</feature>
<dbReference type="GO" id="GO:0005829">
    <property type="term" value="C:cytosol"/>
    <property type="evidence" value="ECO:0007669"/>
    <property type="project" value="TreeGrafter"/>
</dbReference>
<feature type="compositionally biased region" description="Low complexity" evidence="3">
    <location>
        <begin position="81"/>
        <end position="93"/>
    </location>
</feature>
<evidence type="ECO:0000313" key="6">
    <source>
        <dbReference type="Proteomes" id="UP000193648"/>
    </source>
</evidence>
<dbReference type="InterPro" id="IPR045180">
    <property type="entry name" value="La_dom_prot"/>
</dbReference>
<dbReference type="STRING" id="64571.A0A1Y2GWM2"/>
<evidence type="ECO:0000256" key="2">
    <source>
        <dbReference type="PROSITE-ProRule" id="PRU00332"/>
    </source>
</evidence>
<evidence type="ECO:0000313" key="5">
    <source>
        <dbReference type="EMBL" id="ORZ26700.1"/>
    </source>
</evidence>
<feature type="compositionally biased region" description="Basic and acidic residues" evidence="3">
    <location>
        <begin position="161"/>
        <end position="182"/>
    </location>
</feature>
<dbReference type="GO" id="GO:0000339">
    <property type="term" value="F:RNA cap binding"/>
    <property type="evidence" value="ECO:0007669"/>
    <property type="project" value="InterPro"/>
</dbReference>
<feature type="compositionally biased region" description="Low complexity" evidence="3">
    <location>
        <begin position="973"/>
        <end position="989"/>
    </location>
</feature>
<feature type="compositionally biased region" description="Basic and acidic residues" evidence="3">
    <location>
        <begin position="741"/>
        <end position="758"/>
    </location>
</feature>
<name>A0A1Y2GWM2_9FUNG</name>
<evidence type="ECO:0000256" key="3">
    <source>
        <dbReference type="SAM" id="MobiDB-lite"/>
    </source>
</evidence>
<dbReference type="GO" id="GO:0045727">
    <property type="term" value="P:positive regulation of translation"/>
    <property type="evidence" value="ECO:0007669"/>
    <property type="project" value="TreeGrafter"/>
</dbReference>
<feature type="region of interest" description="Disordered" evidence="3">
    <location>
        <begin position="484"/>
        <end position="577"/>
    </location>
</feature>